<dbReference type="AlphaFoldDB" id="A0A1A5YQT6"/>
<keyword evidence="3" id="KW-1185">Reference proteome</keyword>
<accession>A0A1A5YQT6</accession>
<dbReference type="CDD" id="cd02440">
    <property type="entry name" value="AdoMet_MTases"/>
    <property type="match status" value="1"/>
</dbReference>
<dbReference type="RefSeq" id="WP_068679825.1">
    <property type="nucleotide sequence ID" value="NZ_LYPA01000030.1"/>
</dbReference>
<dbReference type="OrthoDB" id="9791556at2"/>
<dbReference type="Pfam" id="PF01170">
    <property type="entry name" value="UPF0020"/>
    <property type="match status" value="1"/>
</dbReference>
<comment type="caution">
    <text evidence="2">The sequence shown here is derived from an EMBL/GenBank/DDBJ whole genome shotgun (WGS) entry which is preliminary data.</text>
</comment>
<reference evidence="2 3" key="1">
    <citation type="submission" date="2016-05" db="EMBL/GenBank/DDBJ databases">
        <title>Paenibacillus oryzae. sp. nov., isolated from the rice root.</title>
        <authorList>
            <person name="Zhang J."/>
            <person name="Zhang X."/>
        </authorList>
    </citation>
    <scope>NUCLEOTIDE SEQUENCE [LARGE SCALE GENOMIC DNA]</scope>
    <source>
        <strain evidence="2 3">1DrF-4</strain>
    </source>
</reference>
<gene>
    <name evidence="2" type="ORF">A7K91_18505</name>
</gene>
<dbReference type="PANTHER" id="PTHR14911:SF13">
    <property type="entry name" value="TRNA (GUANINE(6)-N2)-METHYLTRANSFERASE THUMP3"/>
    <property type="match status" value="1"/>
</dbReference>
<dbReference type="InterPro" id="IPR000241">
    <property type="entry name" value="RlmKL-like_Mtase"/>
</dbReference>
<evidence type="ECO:0000313" key="3">
    <source>
        <dbReference type="Proteomes" id="UP000092024"/>
    </source>
</evidence>
<dbReference type="GO" id="GO:0016423">
    <property type="term" value="F:tRNA (guanine) methyltransferase activity"/>
    <property type="evidence" value="ECO:0007669"/>
    <property type="project" value="TreeGrafter"/>
</dbReference>
<dbReference type="SUPFAM" id="SSF53335">
    <property type="entry name" value="S-adenosyl-L-methionine-dependent methyltransferases"/>
    <property type="match status" value="1"/>
</dbReference>
<proteinExistence type="predicted"/>
<evidence type="ECO:0000313" key="2">
    <source>
        <dbReference type="EMBL" id="OBR67929.1"/>
    </source>
</evidence>
<dbReference type="GO" id="GO:0030488">
    <property type="term" value="P:tRNA methylation"/>
    <property type="evidence" value="ECO:0007669"/>
    <property type="project" value="TreeGrafter"/>
</dbReference>
<dbReference type="Gene3D" id="3.40.50.150">
    <property type="entry name" value="Vaccinia Virus protein VP39"/>
    <property type="match status" value="1"/>
</dbReference>
<dbReference type="STRING" id="1844972.A7K91_18505"/>
<dbReference type="Proteomes" id="UP000092024">
    <property type="component" value="Unassembled WGS sequence"/>
</dbReference>
<name>A0A1A5YQT6_9BACL</name>
<sequence length="318" mass="34908">MEKVSRVYMYARHEDEAELCTLELESLFGGWRETAGGPHVVAVNDGAASDIAPGRSPFVKRKIEVAVQAESMEELAEQIREYDLRGATFKVLYTEGDEPCSYGERRKLERMAGGAVKGKADMRSPEVTLGLIRWRGQWLFGPCSDNDAAWLAHSSKPQNYSTALPTRMARALVNIAMGETPAGASLLDPCCGMGTVLIEALSMGIDAAGVDLNPLAVRGARVNLRHFGYAEDLVRIGDLRRLEGFWHAAIVDMPYNLCSVLPSEDQLDMLRAVKRIAGRAVIVTTKDIGRALEKSGLTLINRACMRKSSFIRYASVVE</sequence>
<feature type="domain" description="Ribosomal RNA large subunit methyltransferase K/L-like methyltransferase" evidence="1">
    <location>
        <begin position="157"/>
        <end position="255"/>
    </location>
</feature>
<organism evidence="2 3">
    <name type="scientific">Paenibacillus oryzae</name>
    <dbReference type="NCBI Taxonomy" id="1844972"/>
    <lineage>
        <taxon>Bacteria</taxon>
        <taxon>Bacillati</taxon>
        <taxon>Bacillota</taxon>
        <taxon>Bacilli</taxon>
        <taxon>Bacillales</taxon>
        <taxon>Paenibacillaceae</taxon>
        <taxon>Paenibacillus</taxon>
    </lineage>
</organism>
<evidence type="ECO:0000259" key="1">
    <source>
        <dbReference type="Pfam" id="PF01170"/>
    </source>
</evidence>
<dbReference type="PANTHER" id="PTHR14911">
    <property type="entry name" value="THUMP DOMAIN-CONTAINING"/>
    <property type="match status" value="1"/>
</dbReference>
<dbReference type="InterPro" id="IPR029063">
    <property type="entry name" value="SAM-dependent_MTases_sf"/>
</dbReference>
<dbReference type="EMBL" id="LYPA01000030">
    <property type="protein sequence ID" value="OBR67929.1"/>
    <property type="molecule type" value="Genomic_DNA"/>
</dbReference>
<protein>
    <recommendedName>
        <fullName evidence="1">Ribosomal RNA large subunit methyltransferase K/L-like methyltransferase domain-containing protein</fullName>
    </recommendedName>
</protein>